<evidence type="ECO:0000313" key="10">
    <source>
        <dbReference type="EMBL" id="MDR7354301.1"/>
    </source>
</evidence>
<dbReference type="PROSITE" id="PS50893">
    <property type="entry name" value="ABC_TRANSPORTER_2"/>
    <property type="match status" value="1"/>
</dbReference>
<feature type="transmembrane region" description="Helical" evidence="7">
    <location>
        <begin position="12"/>
        <end position="31"/>
    </location>
</feature>
<keyword evidence="5 7" id="KW-1133">Transmembrane helix</keyword>
<dbReference type="RefSeq" id="WP_277103256.1">
    <property type="nucleotide sequence ID" value="NZ_BAAAJS010000028.1"/>
</dbReference>
<dbReference type="Gene3D" id="1.20.1560.10">
    <property type="entry name" value="ABC transporter type 1, transmembrane domain"/>
    <property type="match status" value="1"/>
</dbReference>
<dbReference type="SUPFAM" id="SSF90123">
    <property type="entry name" value="ABC transporter transmembrane region"/>
    <property type="match status" value="1"/>
</dbReference>
<keyword evidence="6 7" id="KW-0472">Membrane</keyword>
<proteinExistence type="predicted"/>
<dbReference type="SUPFAM" id="SSF52540">
    <property type="entry name" value="P-loop containing nucleoside triphosphate hydrolases"/>
    <property type="match status" value="1"/>
</dbReference>
<feature type="transmembrane region" description="Helical" evidence="7">
    <location>
        <begin position="37"/>
        <end position="55"/>
    </location>
</feature>
<organism evidence="10 11">
    <name type="scientific">Corynebacterium felinum</name>
    <dbReference type="NCBI Taxonomy" id="131318"/>
    <lineage>
        <taxon>Bacteria</taxon>
        <taxon>Bacillati</taxon>
        <taxon>Actinomycetota</taxon>
        <taxon>Actinomycetes</taxon>
        <taxon>Mycobacteriales</taxon>
        <taxon>Corynebacteriaceae</taxon>
        <taxon>Corynebacterium</taxon>
    </lineage>
</organism>
<dbReference type="PROSITE" id="PS00211">
    <property type="entry name" value="ABC_TRANSPORTER_1"/>
    <property type="match status" value="1"/>
</dbReference>
<dbReference type="Proteomes" id="UP001183619">
    <property type="component" value="Unassembled WGS sequence"/>
</dbReference>
<dbReference type="Gene3D" id="3.40.50.300">
    <property type="entry name" value="P-loop containing nucleotide triphosphate hydrolases"/>
    <property type="match status" value="1"/>
</dbReference>
<dbReference type="InterPro" id="IPR039421">
    <property type="entry name" value="Type_1_exporter"/>
</dbReference>
<evidence type="ECO:0000259" key="9">
    <source>
        <dbReference type="PROSITE" id="PS50929"/>
    </source>
</evidence>
<comment type="subcellular location">
    <subcellularLocation>
        <location evidence="1">Cell membrane</location>
        <topology evidence="1">Multi-pass membrane protein</topology>
    </subcellularLocation>
</comment>
<gene>
    <name evidence="10" type="ORF">J2S37_000839</name>
</gene>
<evidence type="ECO:0000256" key="1">
    <source>
        <dbReference type="ARBA" id="ARBA00004651"/>
    </source>
</evidence>
<evidence type="ECO:0000259" key="8">
    <source>
        <dbReference type="PROSITE" id="PS50893"/>
    </source>
</evidence>
<evidence type="ECO:0000256" key="7">
    <source>
        <dbReference type="SAM" id="Phobius"/>
    </source>
</evidence>
<evidence type="ECO:0000256" key="6">
    <source>
        <dbReference type="ARBA" id="ARBA00023136"/>
    </source>
</evidence>
<name>A0ABU2B6R0_9CORY</name>
<keyword evidence="2 7" id="KW-0812">Transmembrane</keyword>
<keyword evidence="11" id="KW-1185">Reference proteome</keyword>
<dbReference type="PROSITE" id="PS50929">
    <property type="entry name" value="ABC_TM1F"/>
    <property type="match status" value="1"/>
</dbReference>
<reference evidence="10 11" key="1">
    <citation type="submission" date="2023-07" db="EMBL/GenBank/DDBJ databases">
        <title>Sequencing the genomes of 1000 actinobacteria strains.</title>
        <authorList>
            <person name="Klenk H.-P."/>
        </authorList>
    </citation>
    <scope>NUCLEOTIDE SEQUENCE [LARGE SCALE GENOMIC DNA]</scope>
    <source>
        <strain evidence="10 11">DSM 44508</strain>
    </source>
</reference>
<dbReference type="EMBL" id="JAVDYF010000001">
    <property type="protein sequence ID" value="MDR7354301.1"/>
    <property type="molecule type" value="Genomic_DNA"/>
</dbReference>
<dbReference type="InterPro" id="IPR011527">
    <property type="entry name" value="ABC1_TM_dom"/>
</dbReference>
<dbReference type="Pfam" id="PF00664">
    <property type="entry name" value="ABC_membrane"/>
    <property type="match status" value="1"/>
</dbReference>
<evidence type="ECO:0000256" key="5">
    <source>
        <dbReference type="ARBA" id="ARBA00022989"/>
    </source>
</evidence>
<dbReference type="InterPro" id="IPR003593">
    <property type="entry name" value="AAA+_ATPase"/>
</dbReference>
<dbReference type="InterPro" id="IPR003439">
    <property type="entry name" value="ABC_transporter-like_ATP-bd"/>
</dbReference>
<dbReference type="GO" id="GO:0005524">
    <property type="term" value="F:ATP binding"/>
    <property type="evidence" value="ECO:0007669"/>
    <property type="project" value="UniProtKB-KW"/>
</dbReference>
<dbReference type="InterPro" id="IPR036640">
    <property type="entry name" value="ABC1_TM_sf"/>
</dbReference>
<dbReference type="PANTHER" id="PTHR24221:SF653">
    <property type="entry name" value="TRANSPORT ATP-BINDING PROTEIN CYDC"/>
    <property type="match status" value="1"/>
</dbReference>
<dbReference type="InterPro" id="IPR017871">
    <property type="entry name" value="ABC_transporter-like_CS"/>
</dbReference>
<dbReference type="SMART" id="SM00382">
    <property type="entry name" value="AAA"/>
    <property type="match status" value="1"/>
</dbReference>
<accession>A0ABU2B6R0</accession>
<keyword evidence="3" id="KW-0547">Nucleotide-binding</keyword>
<evidence type="ECO:0000256" key="3">
    <source>
        <dbReference type="ARBA" id="ARBA00022741"/>
    </source>
</evidence>
<feature type="domain" description="ABC transporter" evidence="8">
    <location>
        <begin position="336"/>
        <end position="566"/>
    </location>
</feature>
<evidence type="ECO:0000256" key="2">
    <source>
        <dbReference type="ARBA" id="ARBA00022692"/>
    </source>
</evidence>
<evidence type="ECO:0000313" key="11">
    <source>
        <dbReference type="Proteomes" id="UP001183619"/>
    </source>
</evidence>
<comment type="caution">
    <text evidence="10">The sequence shown here is derived from an EMBL/GenBank/DDBJ whole genome shotgun (WGS) entry which is preliminary data.</text>
</comment>
<dbReference type="Pfam" id="PF00005">
    <property type="entry name" value="ABC_tran"/>
    <property type="match status" value="1"/>
</dbReference>
<feature type="transmembrane region" description="Helical" evidence="7">
    <location>
        <begin position="139"/>
        <end position="165"/>
    </location>
</feature>
<keyword evidence="4 10" id="KW-0067">ATP-binding</keyword>
<protein>
    <submittedName>
        <fullName evidence="10">ATP-binding cassette subfamily B protein</fullName>
    </submittedName>
</protein>
<feature type="domain" description="ABC transmembrane type-1" evidence="9">
    <location>
        <begin position="31"/>
        <end position="267"/>
    </location>
</feature>
<sequence>MSTTRTAEPTIYQLATWLTSITAPVLGPLGLSTLCRILNQILGIVLYVVPAYAIIARTLSMREVILIMIASALAKAFLRYLEHYFGHLVAFKALELIRIRVFRDIYPQAPAIVSRTGHDAVGRGDMLTRLTRDIGHIEVFFAHTTAPVISALIVPTAVLITTLILSPIQGLIAAGIFLLVIIITIDTSAYRYAVGVTGIRGRMAQHVTDSVGGVREVTGYGAHERRHAELAAHETTLTRAIIRRSGIVGTRAGLVACARMSVVFMLIPATDNLALSVALTFAVWRCWDMINEVSDLGNHLSQSLAAARRVWALSNAGLQLDDGAHTLTPHGPGVRVCWNNVSYSYEGATEPIVRTINLDVPAGAWVNIVGTTGSGKSTIAKLLLRYWDVTEGQILLDGKDIRDYTLDSLRAAIAIVTQDIRAIHDTVAANLRLAKPTASEEELTHALYLACLDGEISLNDNVGEAGHALSGGQRQRLALAQALLRGGRVLVLDEFTAHLNPTLVKQVRERLSHHHPDVTVIEISHVLEHIDAADWVAVMDRGEIVEQGTPDQLRAQSGALSHLLHRDGKVGEQ</sequence>
<dbReference type="InterPro" id="IPR027417">
    <property type="entry name" value="P-loop_NTPase"/>
</dbReference>
<dbReference type="PANTHER" id="PTHR24221">
    <property type="entry name" value="ATP-BINDING CASSETTE SUB-FAMILY B"/>
    <property type="match status" value="1"/>
</dbReference>
<feature type="transmembrane region" description="Helical" evidence="7">
    <location>
        <begin position="171"/>
        <end position="193"/>
    </location>
</feature>
<evidence type="ECO:0000256" key="4">
    <source>
        <dbReference type="ARBA" id="ARBA00022840"/>
    </source>
</evidence>